<dbReference type="FunFam" id="3.30.160.60:FF:000621">
    <property type="entry name" value="FLT3-interacting zinc finger 1"/>
    <property type="match status" value="1"/>
</dbReference>
<reference evidence="13" key="1">
    <citation type="submission" date="2023-08" db="EMBL/GenBank/DDBJ databases">
        <authorList>
            <person name="Alioto T."/>
            <person name="Alioto T."/>
            <person name="Gomez Garrido J."/>
        </authorList>
    </citation>
    <scope>NUCLEOTIDE SEQUENCE</scope>
</reference>
<dbReference type="SMART" id="SM00355">
    <property type="entry name" value="ZnF_C2H2"/>
    <property type="match status" value="6"/>
</dbReference>
<evidence type="ECO:0000259" key="12">
    <source>
        <dbReference type="PROSITE" id="PS50157"/>
    </source>
</evidence>
<dbReference type="FunFam" id="3.30.160.60:FF:000417">
    <property type="entry name" value="Zinc finger protein"/>
    <property type="match status" value="1"/>
</dbReference>
<dbReference type="GO" id="GO:0000978">
    <property type="term" value="F:RNA polymerase II cis-regulatory region sequence-specific DNA binding"/>
    <property type="evidence" value="ECO:0007669"/>
    <property type="project" value="TreeGrafter"/>
</dbReference>
<keyword evidence="9" id="KW-0539">Nucleus</keyword>
<dbReference type="FunFam" id="3.30.160.60:FF:000100">
    <property type="entry name" value="Zinc finger 45-like"/>
    <property type="match status" value="1"/>
</dbReference>
<dbReference type="InterPro" id="IPR013087">
    <property type="entry name" value="Znf_C2H2_type"/>
</dbReference>
<proteinExistence type="predicted"/>
<dbReference type="InterPro" id="IPR036236">
    <property type="entry name" value="Znf_C2H2_sf"/>
</dbReference>
<dbReference type="PANTHER" id="PTHR19818">
    <property type="entry name" value="ZINC FINGER PROTEIN ZIC AND GLI"/>
    <property type="match status" value="1"/>
</dbReference>
<dbReference type="Pfam" id="PF13465">
    <property type="entry name" value="zf-H2C2_2"/>
    <property type="match status" value="1"/>
</dbReference>
<dbReference type="PANTHER" id="PTHR19818:SF139">
    <property type="entry name" value="PAIR-RULE PROTEIN ODD-PAIRED"/>
    <property type="match status" value="1"/>
</dbReference>
<dbReference type="Pfam" id="PF00096">
    <property type="entry name" value="zf-C2H2"/>
    <property type="match status" value="2"/>
</dbReference>
<evidence type="ECO:0000256" key="5">
    <source>
        <dbReference type="ARBA" id="ARBA00022833"/>
    </source>
</evidence>
<keyword evidence="7" id="KW-0238">DNA-binding</keyword>
<dbReference type="GO" id="GO:0000981">
    <property type="term" value="F:DNA-binding transcription factor activity, RNA polymerase II-specific"/>
    <property type="evidence" value="ECO:0007669"/>
    <property type="project" value="TreeGrafter"/>
</dbReference>
<evidence type="ECO:0000256" key="10">
    <source>
        <dbReference type="PROSITE-ProRule" id="PRU00042"/>
    </source>
</evidence>
<feature type="compositionally biased region" description="Basic and acidic residues" evidence="11">
    <location>
        <begin position="156"/>
        <end position="178"/>
    </location>
</feature>
<dbReference type="PROSITE" id="PS00028">
    <property type="entry name" value="ZINC_FINGER_C2H2_1"/>
    <property type="match status" value="4"/>
</dbReference>
<dbReference type="GO" id="GO:0045944">
    <property type="term" value="P:positive regulation of transcription by RNA polymerase II"/>
    <property type="evidence" value="ECO:0007669"/>
    <property type="project" value="UniProtKB-ARBA"/>
</dbReference>
<keyword evidence="3" id="KW-0677">Repeat</keyword>
<accession>A0AAV1HBX7</accession>
<gene>
    <name evidence="13" type="ORF">XNOV1_A028874</name>
</gene>
<keyword evidence="8" id="KW-0804">Transcription</keyword>
<evidence type="ECO:0000256" key="8">
    <source>
        <dbReference type="ARBA" id="ARBA00023163"/>
    </source>
</evidence>
<feature type="region of interest" description="Disordered" evidence="11">
    <location>
        <begin position="118"/>
        <end position="196"/>
    </location>
</feature>
<feature type="domain" description="C2H2-type" evidence="12">
    <location>
        <begin position="346"/>
        <end position="373"/>
    </location>
</feature>
<evidence type="ECO:0000256" key="4">
    <source>
        <dbReference type="ARBA" id="ARBA00022771"/>
    </source>
</evidence>
<dbReference type="Pfam" id="PF13912">
    <property type="entry name" value="zf-C2H2_6"/>
    <property type="match status" value="2"/>
</dbReference>
<sequence>MSKVQQLRVFVNQRLSAAAEEIFELFERTIFEYEEKLCRFKENQHKLLNAVYNPEVRLHRAEFEQLCTKEEVLPEQKVDPPEPLQVKEEQEGLWTLEQPENKGGADVVEFTLTSVLVKSEEDDGEKPQRLQLRENQTGETGHTQHLRTEQNFNSDSHLDSVTHEEETVNSSDGERSDSDYVGEGTSEPQTRVKPTSDAECNTGIKLINFFPCVTDCVSIKQLQTQVRIRTEDKPFPCSVCGKRYPLEKSLKKHMRRHWKEKHFSCSVCKKSFPWRGELVVHMRIHAREKPFSCSVCGKRFARKNLTRHMRTHTGEKPYKCSLCGKRFAQHATFTCHLKVHTKEKAYFCSICGRGFAHSQTLKRHSRVHTGEKPFSCEICNKRFARLQSVKKHKCVVVEGSKDK</sequence>
<comment type="subcellular location">
    <subcellularLocation>
        <location evidence="1">Nucleus</location>
    </subcellularLocation>
</comment>
<dbReference type="GO" id="GO:0008270">
    <property type="term" value="F:zinc ion binding"/>
    <property type="evidence" value="ECO:0007669"/>
    <property type="project" value="UniProtKB-KW"/>
</dbReference>
<dbReference type="FunFam" id="3.30.160.60:FF:000646">
    <property type="entry name" value="Myeloid zinc finger 1"/>
    <property type="match status" value="1"/>
</dbReference>
<feature type="domain" description="C2H2-type" evidence="12">
    <location>
        <begin position="318"/>
        <end position="345"/>
    </location>
</feature>
<feature type="domain" description="C2H2-type" evidence="12">
    <location>
        <begin position="291"/>
        <end position="317"/>
    </location>
</feature>
<evidence type="ECO:0000256" key="2">
    <source>
        <dbReference type="ARBA" id="ARBA00022723"/>
    </source>
</evidence>
<feature type="compositionally biased region" description="Polar residues" evidence="11">
    <location>
        <begin position="133"/>
        <end position="155"/>
    </location>
</feature>
<evidence type="ECO:0000313" key="13">
    <source>
        <dbReference type="EMBL" id="CAJ1082829.1"/>
    </source>
</evidence>
<dbReference type="SUPFAM" id="SSF57667">
    <property type="entry name" value="beta-beta-alpha zinc fingers"/>
    <property type="match status" value="4"/>
</dbReference>
<keyword evidence="14" id="KW-1185">Reference proteome</keyword>
<evidence type="ECO:0000256" key="9">
    <source>
        <dbReference type="ARBA" id="ARBA00023242"/>
    </source>
</evidence>
<dbReference type="FunFam" id="3.30.160.60:FF:000478">
    <property type="entry name" value="Zinc finger protein 133"/>
    <property type="match status" value="1"/>
</dbReference>
<organism evidence="13 14">
    <name type="scientific">Xyrichtys novacula</name>
    <name type="common">Pearly razorfish</name>
    <name type="synonym">Hemipteronotus novacula</name>
    <dbReference type="NCBI Taxonomy" id="13765"/>
    <lineage>
        <taxon>Eukaryota</taxon>
        <taxon>Metazoa</taxon>
        <taxon>Chordata</taxon>
        <taxon>Craniata</taxon>
        <taxon>Vertebrata</taxon>
        <taxon>Euteleostomi</taxon>
        <taxon>Actinopterygii</taxon>
        <taxon>Neopterygii</taxon>
        <taxon>Teleostei</taxon>
        <taxon>Neoteleostei</taxon>
        <taxon>Acanthomorphata</taxon>
        <taxon>Eupercaria</taxon>
        <taxon>Labriformes</taxon>
        <taxon>Labridae</taxon>
        <taxon>Xyrichtys</taxon>
    </lineage>
</organism>
<keyword evidence="4 10" id="KW-0863">Zinc-finger</keyword>
<evidence type="ECO:0000256" key="1">
    <source>
        <dbReference type="ARBA" id="ARBA00004123"/>
    </source>
</evidence>
<dbReference type="EMBL" id="OY660884">
    <property type="protein sequence ID" value="CAJ1082829.1"/>
    <property type="molecule type" value="Genomic_DNA"/>
</dbReference>
<keyword evidence="6" id="KW-0805">Transcription regulation</keyword>
<dbReference type="PROSITE" id="PS50157">
    <property type="entry name" value="ZINC_FINGER_C2H2_2"/>
    <property type="match status" value="6"/>
</dbReference>
<evidence type="ECO:0000256" key="7">
    <source>
        <dbReference type="ARBA" id="ARBA00023125"/>
    </source>
</evidence>
<dbReference type="GO" id="GO:0005634">
    <property type="term" value="C:nucleus"/>
    <property type="evidence" value="ECO:0007669"/>
    <property type="project" value="UniProtKB-SubCell"/>
</dbReference>
<dbReference type="AlphaFoldDB" id="A0AAV1HBX7"/>
<dbReference type="Proteomes" id="UP001178508">
    <property type="component" value="Chromosome 21"/>
</dbReference>
<protein>
    <submittedName>
        <fullName evidence="13">Gastrula zinc finger protein XlCGF57.1-like</fullName>
    </submittedName>
</protein>
<evidence type="ECO:0000256" key="3">
    <source>
        <dbReference type="ARBA" id="ARBA00022737"/>
    </source>
</evidence>
<dbReference type="InterPro" id="IPR050329">
    <property type="entry name" value="GLI_C2H2-zinc-finger"/>
</dbReference>
<dbReference type="FunFam" id="3.30.160.60:FF:000446">
    <property type="entry name" value="Zinc finger protein"/>
    <property type="match status" value="1"/>
</dbReference>
<evidence type="ECO:0000256" key="11">
    <source>
        <dbReference type="SAM" id="MobiDB-lite"/>
    </source>
</evidence>
<feature type="domain" description="C2H2-type" evidence="12">
    <location>
        <begin position="263"/>
        <end position="290"/>
    </location>
</feature>
<feature type="domain" description="C2H2-type" evidence="12">
    <location>
        <begin position="235"/>
        <end position="262"/>
    </location>
</feature>
<dbReference type="Gene3D" id="3.30.160.60">
    <property type="entry name" value="Classic Zinc Finger"/>
    <property type="match status" value="6"/>
</dbReference>
<keyword evidence="5" id="KW-0862">Zinc</keyword>
<name>A0AAV1HBX7_XYRNO</name>
<feature type="domain" description="C2H2-type" evidence="12">
    <location>
        <begin position="374"/>
        <end position="402"/>
    </location>
</feature>
<evidence type="ECO:0000256" key="6">
    <source>
        <dbReference type="ARBA" id="ARBA00023015"/>
    </source>
</evidence>
<evidence type="ECO:0000313" key="14">
    <source>
        <dbReference type="Proteomes" id="UP001178508"/>
    </source>
</evidence>
<keyword evidence="2" id="KW-0479">Metal-binding</keyword>